<evidence type="ECO:0000256" key="3">
    <source>
        <dbReference type="ARBA" id="ARBA00022448"/>
    </source>
</evidence>
<organism evidence="10 11">
    <name type="scientific">Lophiostoma macrostomum CBS 122681</name>
    <dbReference type="NCBI Taxonomy" id="1314788"/>
    <lineage>
        <taxon>Eukaryota</taxon>
        <taxon>Fungi</taxon>
        <taxon>Dikarya</taxon>
        <taxon>Ascomycota</taxon>
        <taxon>Pezizomycotina</taxon>
        <taxon>Dothideomycetes</taxon>
        <taxon>Pleosporomycetidae</taxon>
        <taxon>Pleosporales</taxon>
        <taxon>Lophiostomataceae</taxon>
        <taxon>Lophiostoma</taxon>
    </lineage>
</organism>
<evidence type="ECO:0000313" key="10">
    <source>
        <dbReference type="EMBL" id="KAF2648196.1"/>
    </source>
</evidence>
<feature type="transmembrane region" description="Helical" evidence="9">
    <location>
        <begin position="89"/>
        <end position="111"/>
    </location>
</feature>
<evidence type="ECO:0000256" key="7">
    <source>
        <dbReference type="RuleBase" id="RU000477"/>
    </source>
</evidence>
<evidence type="ECO:0000256" key="9">
    <source>
        <dbReference type="SAM" id="Phobius"/>
    </source>
</evidence>
<proteinExistence type="inferred from homology"/>
<dbReference type="GO" id="GO:0015254">
    <property type="term" value="F:glycerol channel activity"/>
    <property type="evidence" value="ECO:0007669"/>
    <property type="project" value="TreeGrafter"/>
</dbReference>
<dbReference type="InterPro" id="IPR000425">
    <property type="entry name" value="MIP"/>
</dbReference>
<reference evidence="10" key="1">
    <citation type="journal article" date="2020" name="Stud. Mycol.">
        <title>101 Dothideomycetes genomes: a test case for predicting lifestyles and emergence of pathogens.</title>
        <authorList>
            <person name="Haridas S."/>
            <person name="Albert R."/>
            <person name="Binder M."/>
            <person name="Bloem J."/>
            <person name="Labutti K."/>
            <person name="Salamov A."/>
            <person name="Andreopoulos B."/>
            <person name="Baker S."/>
            <person name="Barry K."/>
            <person name="Bills G."/>
            <person name="Bluhm B."/>
            <person name="Cannon C."/>
            <person name="Castanera R."/>
            <person name="Culley D."/>
            <person name="Daum C."/>
            <person name="Ezra D."/>
            <person name="Gonzalez J."/>
            <person name="Henrissat B."/>
            <person name="Kuo A."/>
            <person name="Liang C."/>
            <person name="Lipzen A."/>
            <person name="Lutzoni F."/>
            <person name="Magnuson J."/>
            <person name="Mondo S."/>
            <person name="Nolan M."/>
            <person name="Ohm R."/>
            <person name="Pangilinan J."/>
            <person name="Park H.-J."/>
            <person name="Ramirez L."/>
            <person name="Alfaro M."/>
            <person name="Sun H."/>
            <person name="Tritt A."/>
            <person name="Yoshinaga Y."/>
            <person name="Zwiers L.-H."/>
            <person name="Turgeon B."/>
            <person name="Goodwin S."/>
            <person name="Spatafora J."/>
            <person name="Crous P."/>
            <person name="Grigoriev I."/>
        </authorList>
    </citation>
    <scope>NUCLEOTIDE SEQUENCE</scope>
    <source>
        <strain evidence="10">CBS 122681</strain>
    </source>
</reference>
<evidence type="ECO:0000256" key="8">
    <source>
        <dbReference type="SAM" id="MobiDB-lite"/>
    </source>
</evidence>
<feature type="region of interest" description="Disordered" evidence="8">
    <location>
        <begin position="280"/>
        <end position="312"/>
    </location>
</feature>
<name>A0A6A6SK29_9PLEO</name>
<dbReference type="PRINTS" id="PR00783">
    <property type="entry name" value="MINTRINSICP"/>
</dbReference>
<evidence type="ECO:0000313" key="11">
    <source>
        <dbReference type="Proteomes" id="UP000799324"/>
    </source>
</evidence>
<keyword evidence="4 7" id="KW-0812">Transmembrane</keyword>
<dbReference type="EMBL" id="MU004552">
    <property type="protein sequence ID" value="KAF2648196.1"/>
    <property type="molecule type" value="Genomic_DNA"/>
</dbReference>
<comment type="subcellular location">
    <subcellularLocation>
        <location evidence="1">Membrane</location>
        <topology evidence="1">Multi-pass membrane protein</topology>
    </subcellularLocation>
</comment>
<feature type="transmembrane region" description="Helical" evidence="9">
    <location>
        <begin position="46"/>
        <end position="68"/>
    </location>
</feature>
<dbReference type="Pfam" id="PF00230">
    <property type="entry name" value="MIP"/>
    <property type="match status" value="1"/>
</dbReference>
<feature type="transmembrane region" description="Helical" evidence="9">
    <location>
        <begin position="144"/>
        <end position="162"/>
    </location>
</feature>
<gene>
    <name evidence="10" type="ORF">K491DRAFT_613244</name>
</gene>
<keyword evidence="3 7" id="KW-0813">Transport</keyword>
<dbReference type="GO" id="GO:0005886">
    <property type="term" value="C:plasma membrane"/>
    <property type="evidence" value="ECO:0007669"/>
    <property type="project" value="TreeGrafter"/>
</dbReference>
<sequence>NVWFGIRRRIREPLAEWLGTLVSVLMGVCANLQVKTSGGEAGSFSQSAACWGLGTMMAVYIAGGISGAHCNPMVSINLAVFRGFPARKAVIYICSQILGAICAVWIAYGIYKDALNNFDPTKQPQVSGKAFFTLPAKFATPTTAFFTDFVSAAVMSGVVMAMGDDTNSPPGAGMHALIIGLVGFAVAACLGYNTGPQTNPAKDLATRFVPNVIGYGSDMWVQGWWAEAWCAAIFGGLFGCLVYDVAIFEGPESPINYPRIKRKQSREGNKAKWLKTGWFGKSKKRQANRDLEAGAAGINEKDAGHKMDGNTN</sequence>
<dbReference type="AlphaFoldDB" id="A0A6A6SK29"/>
<dbReference type="OrthoDB" id="3222at2759"/>
<evidence type="ECO:0000256" key="5">
    <source>
        <dbReference type="ARBA" id="ARBA00022989"/>
    </source>
</evidence>
<dbReference type="InterPro" id="IPR050363">
    <property type="entry name" value="MIP/Aquaporin"/>
</dbReference>
<keyword evidence="6 9" id="KW-0472">Membrane</keyword>
<keyword evidence="11" id="KW-1185">Reference proteome</keyword>
<dbReference type="Proteomes" id="UP000799324">
    <property type="component" value="Unassembled WGS sequence"/>
</dbReference>
<feature type="compositionally biased region" description="Basic and acidic residues" evidence="8">
    <location>
        <begin position="299"/>
        <end position="312"/>
    </location>
</feature>
<evidence type="ECO:0000256" key="1">
    <source>
        <dbReference type="ARBA" id="ARBA00004141"/>
    </source>
</evidence>
<evidence type="ECO:0000256" key="2">
    <source>
        <dbReference type="ARBA" id="ARBA00006175"/>
    </source>
</evidence>
<dbReference type="PANTHER" id="PTHR43829:SF24">
    <property type="entry name" value="MIP AQUAPORIN (EUROFUNG)"/>
    <property type="match status" value="1"/>
</dbReference>
<evidence type="ECO:0000256" key="4">
    <source>
        <dbReference type="ARBA" id="ARBA00022692"/>
    </source>
</evidence>
<dbReference type="InterPro" id="IPR023271">
    <property type="entry name" value="Aquaporin-like"/>
</dbReference>
<keyword evidence="5 9" id="KW-1133">Transmembrane helix</keyword>
<protein>
    <submittedName>
        <fullName evidence="10">Aquaporin-like protein</fullName>
    </submittedName>
</protein>
<comment type="similarity">
    <text evidence="2 7">Belongs to the MIP/aquaporin (TC 1.A.8) family.</text>
</comment>
<dbReference type="PANTHER" id="PTHR43829">
    <property type="entry name" value="AQUAPORIN OR AQUAGLYCEROPORIN RELATED"/>
    <property type="match status" value="1"/>
</dbReference>
<accession>A0A6A6SK29</accession>
<feature type="transmembrane region" description="Helical" evidence="9">
    <location>
        <begin position="174"/>
        <end position="193"/>
    </location>
</feature>
<evidence type="ECO:0000256" key="6">
    <source>
        <dbReference type="ARBA" id="ARBA00023136"/>
    </source>
</evidence>
<feature type="non-terminal residue" evidence="10">
    <location>
        <position position="1"/>
    </location>
</feature>
<feature type="transmembrane region" description="Helical" evidence="9">
    <location>
        <begin position="14"/>
        <end position="34"/>
    </location>
</feature>
<dbReference type="SUPFAM" id="SSF81338">
    <property type="entry name" value="Aquaporin-like"/>
    <property type="match status" value="1"/>
</dbReference>
<dbReference type="GO" id="GO:0015250">
    <property type="term" value="F:water channel activity"/>
    <property type="evidence" value="ECO:0007669"/>
    <property type="project" value="TreeGrafter"/>
</dbReference>
<feature type="transmembrane region" description="Helical" evidence="9">
    <location>
        <begin position="224"/>
        <end position="246"/>
    </location>
</feature>
<dbReference type="Gene3D" id="1.20.1080.10">
    <property type="entry name" value="Glycerol uptake facilitator protein"/>
    <property type="match status" value="1"/>
</dbReference>